<protein>
    <submittedName>
        <fullName evidence="1">SAM-dependent methyltransferase, UbiE/COQ5 family</fullName>
    </submittedName>
</protein>
<dbReference type="CDD" id="cd02440">
    <property type="entry name" value="AdoMet_MTases"/>
    <property type="match status" value="1"/>
</dbReference>
<dbReference type="GO" id="GO:0032259">
    <property type="term" value="P:methylation"/>
    <property type="evidence" value="ECO:0007669"/>
    <property type="project" value="UniProtKB-KW"/>
</dbReference>
<dbReference type="Gene3D" id="3.40.50.150">
    <property type="entry name" value="Vaccinia Virus protein VP39"/>
    <property type="match status" value="1"/>
</dbReference>
<keyword evidence="1" id="KW-0808">Transferase</keyword>
<dbReference type="PhylomeDB" id="Q5JED8"/>
<dbReference type="PATRIC" id="fig|69014.16.peg.37"/>
<dbReference type="GO" id="GO:0008168">
    <property type="term" value="F:methyltransferase activity"/>
    <property type="evidence" value="ECO:0000318"/>
    <property type="project" value="GO_Central"/>
</dbReference>
<dbReference type="SUPFAM" id="SSF53335">
    <property type="entry name" value="S-adenosyl-L-methionine-dependent methyltransferases"/>
    <property type="match status" value="1"/>
</dbReference>
<gene>
    <name evidence="1" type="ordered locus">TK0037</name>
</gene>
<accession>Q5JED8</accession>
<dbReference type="OrthoDB" id="182741at2157"/>
<dbReference type="KEGG" id="tko:TK0037"/>
<dbReference type="InParanoid" id="Q5JED8"/>
<dbReference type="HOGENOM" id="CLU_052780_0_0_2"/>
<dbReference type="EnsemblBacteria" id="BAD84226">
    <property type="protein sequence ID" value="BAD84226"/>
    <property type="gene ID" value="TK0037"/>
</dbReference>
<evidence type="ECO:0000313" key="2">
    <source>
        <dbReference type="Proteomes" id="UP000000536"/>
    </source>
</evidence>
<keyword evidence="1" id="KW-0489">Methyltransferase</keyword>
<proteinExistence type="predicted"/>
<dbReference type="RefSeq" id="WP_011248992.1">
    <property type="nucleotide sequence ID" value="NC_006624.1"/>
</dbReference>
<name>Q5JED8_THEKO</name>
<dbReference type="Proteomes" id="UP000000536">
    <property type="component" value="Chromosome"/>
</dbReference>
<dbReference type="EMBL" id="AP006878">
    <property type="protein sequence ID" value="BAD84226.1"/>
    <property type="molecule type" value="Genomic_DNA"/>
</dbReference>
<organism evidence="1 2">
    <name type="scientific">Thermococcus kodakarensis (strain ATCC BAA-918 / JCM 12380 / KOD1)</name>
    <name type="common">Pyrococcus kodakaraensis (strain KOD1)</name>
    <dbReference type="NCBI Taxonomy" id="69014"/>
    <lineage>
        <taxon>Archaea</taxon>
        <taxon>Methanobacteriati</taxon>
        <taxon>Methanobacteriota</taxon>
        <taxon>Thermococci</taxon>
        <taxon>Thermococcales</taxon>
        <taxon>Thermococcaceae</taxon>
        <taxon>Thermococcus</taxon>
    </lineage>
</organism>
<dbReference type="GeneID" id="78446538"/>
<dbReference type="Pfam" id="PF13489">
    <property type="entry name" value="Methyltransf_23"/>
    <property type="match status" value="1"/>
</dbReference>
<dbReference type="STRING" id="69014.TK0037"/>
<evidence type="ECO:0000313" key="1">
    <source>
        <dbReference type="EMBL" id="BAD84226.1"/>
    </source>
</evidence>
<dbReference type="AlphaFoldDB" id="Q5JED8"/>
<dbReference type="eggNOG" id="arCOG05058">
    <property type="taxonomic scope" value="Archaea"/>
</dbReference>
<reference evidence="1 2" key="1">
    <citation type="journal article" date="2005" name="Genome Res.">
        <title>Complete genome sequence of the hyperthermophilic archaeon Thermococcus kodakaraensis KOD1 and comparison with Pyrococcus genomes.</title>
        <authorList>
            <person name="Fukui T."/>
            <person name="Atomi H."/>
            <person name="Kanai T."/>
            <person name="Matsumi R."/>
            <person name="Fujiwara S."/>
            <person name="Imanaka T."/>
        </authorList>
    </citation>
    <scope>NUCLEOTIDE SEQUENCE [LARGE SCALE GENOMIC DNA]</scope>
    <source>
        <strain evidence="2">ATCC BAA-918 / JCM 12380 / KOD1</strain>
    </source>
</reference>
<dbReference type="InterPro" id="IPR029063">
    <property type="entry name" value="SAM-dependent_MTases_sf"/>
</dbReference>
<keyword evidence="2" id="KW-1185">Reference proteome</keyword>
<dbReference type="PANTHER" id="PTHR43861">
    <property type="entry name" value="TRANS-ACONITATE 2-METHYLTRANSFERASE-RELATED"/>
    <property type="match status" value="1"/>
</dbReference>
<sequence>MPTSLVRAVDTNLDLMTEMSLFFIISLGVKRGIFSALSKRPSLSRFMDEVRIPNRRLLSRFLATLDRLGMVKTTNDHIELAEFSHNLVVAAERYGALVSDWASVLEEIYKMADYAFITPTHPQILMDFDKDADFWDMRMSTSFSNLYRRAIAEVAEIKPGMSVLDIGCGSVSPSYFGRLVGYNGFYLGLDYSYALLDIARARIAGEALPVVLKEIDATIIRPVNSYDVVIMSFVLEYIQNRKRAIKNALEGLREGGKLVIVDPFRDRFKYVPALEFFEALNKDFVGFPSVSEIEGIVSSLNFKVSVRSPSRSVLLLEKL</sequence>